<dbReference type="Gene3D" id="2.40.10.10">
    <property type="entry name" value="Trypsin-like serine proteases"/>
    <property type="match status" value="2"/>
</dbReference>
<feature type="repeat" description="TPR" evidence="3">
    <location>
        <begin position="664"/>
        <end position="697"/>
    </location>
</feature>
<evidence type="ECO:0000256" key="4">
    <source>
        <dbReference type="SAM" id="SignalP"/>
    </source>
</evidence>
<sequence>MKARFLCVSLSVMGWTGLGLAAGEPGDAQRVFARVSGSVVTIKTEDDKGVVEAQGSGVVVGKGQVVTNCHVIRNASIIRVLVGQAELEGKWVRQKAALDLCLLTVNGLDAPSVKLRPGSSLAVGEPVFAVGNPLGFGLAVSAGLVATAEQKQPHPYLVATAPQSPGSSGGGLFDREGLLVGVTKAVLGTGQNFNMILSADSVAGILANGDAPPAELRLPAPEKPWIADADALRRAARWADLEMHARAWSVSQPRSAVAAATLGTALQGLKRLDEAEVSVRRALELDENYAPAWLQLADLLYLRGAREAAEQALKALDSRYPFSSDSVFLRAHWYRDAGRLTEAREHIRESIRRWPRRSEAWRFLGLVEDSLGNPVEASRALATALRLGDADVRARQRLAELYAKSGKVEEAARLAQAQEVASGNTGKTQLLMGLGELNRGRLGPAEEAMRKAVALLPEAAEAWTGLGAVLMRLGRFQEAESAFDKALQLAPRSADNLTNRAGARLELKRLQPALDDARQAIELDPQSAQGWRMAALTHLALGKPREAGMAFQKLDGLVSMNPDELVSWAEAMIGMGSVDEALKILSKAEAMDPKLLRMCLTMARAQGAKGDIAAALGYEIRALEIDPVNVHAWSGKGYALMKLGRLPEAVDALETAVRLDPGLSNGWINLGEVQLRSRNLGRAIQSLEKALTLAPAASDARFFLAQAYLGARLPKKAREHAEVLLVKQPTFAPALGVVTMSYLVEGNGQAASEAYLKLKASAPTLARTLRAQALGAGLAGAGSLPE</sequence>
<dbReference type="AlphaFoldDB" id="A0A6C2D6G5"/>
<keyword evidence="2 3" id="KW-0802">TPR repeat</keyword>
<dbReference type="Gene3D" id="1.25.40.10">
    <property type="entry name" value="Tetratricopeptide repeat domain"/>
    <property type="match status" value="2"/>
</dbReference>
<evidence type="ECO:0000313" key="5">
    <source>
        <dbReference type="EMBL" id="TYC61189.1"/>
    </source>
</evidence>
<dbReference type="PRINTS" id="PR00834">
    <property type="entry name" value="PROTEASES2C"/>
</dbReference>
<evidence type="ECO:0000313" key="6">
    <source>
        <dbReference type="Proteomes" id="UP000389128"/>
    </source>
</evidence>
<feature type="repeat" description="TPR" evidence="3">
    <location>
        <begin position="494"/>
        <end position="527"/>
    </location>
</feature>
<dbReference type="Proteomes" id="UP000389128">
    <property type="component" value="Unassembled WGS sequence"/>
</dbReference>
<evidence type="ECO:0000256" key="3">
    <source>
        <dbReference type="PROSITE-ProRule" id="PRU00339"/>
    </source>
</evidence>
<feature type="repeat" description="TPR" evidence="3">
    <location>
        <begin position="630"/>
        <end position="663"/>
    </location>
</feature>
<feature type="repeat" description="TPR" evidence="3">
    <location>
        <begin position="460"/>
        <end position="493"/>
    </location>
</feature>
<name>A0A6C2D6G5_9RHOO</name>
<evidence type="ECO:0000256" key="2">
    <source>
        <dbReference type="ARBA" id="ARBA00022803"/>
    </source>
</evidence>
<keyword evidence="1" id="KW-0677">Repeat</keyword>
<dbReference type="InterPro" id="IPR019734">
    <property type="entry name" value="TPR_rpt"/>
</dbReference>
<dbReference type="PROSITE" id="PS50293">
    <property type="entry name" value="TPR_REGION"/>
    <property type="match status" value="1"/>
</dbReference>
<proteinExistence type="predicted"/>
<dbReference type="RefSeq" id="WP_148577723.1">
    <property type="nucleotide sequence ID" value="NZ_SDKK01000003.1"/>
</dbReference>
<dbReference type="Pfam" id="PF14559">
    <property type="entry name" value="TPR_19"/>
    <property type="match status" value="1"/>
</dbReference>
<keyword evidence="5" id="KW-0645">Protease</keyword>
<dbReference type="PANTHER" id="PTHR44858">
    <property type="entry name" value="TETRATRICOPEPTIDE REPEAT PROTEIN 6"/>
    <property type="match status" value="1"/>
</dbReference>
<evidence type="ECO:0000256" key="1">
    <source>
        <dbReference type="ARBA" id="ARBA00022737"/>
    </source>
</evidence>
<dbReference type="InterPro" id="IPR001940">
    <property type="entry name" value="Peptidase_S1C"/>
</dbReference>
<dbReference type="EMBL" id="SDKK01000003">
    <property type="protein sequence ID" value="TYC61189.1"/>
    <property type="molecule type" value="Genomic_DNA"/>
</dbReference>
<dbReference type="InterPro" id="IPR009003">
    <property type="entry name" value="Peptidase_S1_PA"/>
</dbReference>
<gene>
    <name evidence="5" type="ORF">ETQ85_03780</name>
</gene>
<reference evidence="5 6" key="1">
    <citation type="submission" date="2019-01" db="EMBL/GenBank/DDBJ databases">
        <title>Zoogloea oleivorans genome sequencing and assembly.</title>
        <authorList>
            <person name="Tancsics A."/>
            <person name="Farkas M."/>
            <person name="Kriszt B."/>
            <person name="Maroti G."/>
            <person name="Horvath B."/>
        </authorList>
    </citation>
    <scope>NUCLEOTIDE SEQUENCE [LARGE SCALE GENOMIC DNA]</scope>
    <source>
        <strain evidence="5 6">Buc</strain>
    </source>
</reference>
<dbReference type="InterPro" id="IPR050498">
    <property type="entry name" value="Ycf3"/>
</dbReference>
<feature type="chain" id="PRO_5025680142" evidence="4">
    <location>
        <begin position="22"/>
        <end position="786"/>
    </location>
</feature>
<dbReference type="GO" id="GO:0004252">
    <property type="term" value="F:serine-type endopeptidase activity"/>
    <property type="evidence" value="ECO:0007669"/>
    <property type="project" value="InterPro"/>
</dbReference>
<dbReference type="SMART" id="SM00028">
    <property type="entry name" value="TPR"/>
    <property type="match status" value="13"/>
</dbReference>
<organism evidence="5 6">
    <name type="scientific">Zoogloea oleivorans</name>
    <dbReference type="NCBI Taxonomy" id="1552750"/>
    <lineage>
        <taxon>Bacteria</taxon>
        <taxon>Pseudomonadati</taxon>
        <taxon>Pseudomonadota</taxon>
        <taxon>Betaproteobacteria</taxon>
        <taxon>Rhodocyclales</taxon>
        <taxon>Zoogloeaceae</taxon>
        <taxon>Zoogloea</taxon>
    </lineage>
</organism>
<comment type="caution">
    <text evidence="5">The sequence shown here is derived from an EMBL/GenBank/DDBJ whole genome shotgun (WGS) entry which is preliminary data.</text>
</comment>
<accession>A0A6C2D6G5</accession>
<dbReference type="Pfam" id="PF13432">
    <property type="entry name" value="TPR_16"/>
    <property type="match status" value="4"/>
</dbReference>
<dbReference type="SUPFAM" id="SSF50494">
    <property type="entry name" value="Trypsin-like serine proteases"/>
    <property type="match status" value="1"/>
</dbReference>
<dbReference type="Pfam" id="PF13365">
    <property type="entry name" value="Trypsin_2"/>
    <property type="match status" value="1"/>
</dbReference>
<dbReference type="GO" id="GO:0006508">
    <property type="term" value="P:proteolysis"/>
    <property type="evidence" value="ECO:0007669"/>
    <property type="project" value="UniProtKB-KW"/>
</dbReference>
<keyword evidence="4" id="KW-0732">Signal</keyword>
<protein>
    <submittedName>
        <fullName evidence="5">Serine protease</fullName>
    </submittedName>
</protein>
<dbReference type="PROSITE" id="PS50005">
    <property type="entry name" value="TPR"/>
    <property type="match status" value="4"/>
</dbReference>
<dbReference type="OrthoDB" id="8559002at2"/>
<keyword evidence="6" id="KW-1185">Reference proteome</keyword>
<keyword evidence="5" id="KW-0378">Hydrolase</keyword>
<dbReference type="InterPro" id="IPR043504">
    <property type="entry name" value="Peptidase_S1_PA_chymotrypsin"/>
</dbReference>
<dbReference type="InterPro" id="IPR011990">
    <property type="entry name" value="TPR-like_helical_dom_sf"/>
</dbReference>
<dbReference type="SUPFAM" id="SSF48452">
    <property type="entry name" value="TPR-like"/>
    <property type="match status" value="3"/>
</dbReference>
<dbReference type="PANTHER" id="PTHR44858:SF1">
    <property type="entry name" value="UDP-N-ACETYLGLUCOSAMINE--PEPTIDE N-ACETYLGLUCOSAMINYLTRANSFERASE SPINDLY-RELATED"/>
    <property type="match status" value="1"/>
</dbReference>
<feature type="signal peptide" evidence="4">
    <location>
        <begin position="1"/>
        <end position="21"/>
    </location>
</feature>